<dbReference type="PANTHER" id="PTHR43685:SF2">
    <property type="entry name" value="GLYCOSYLTRANSFERASE 2-LIKE DOMAIN-CONTAINING PROTEIN"/>
    <property type="match status" value="1"/>
</dbReference>
<evidence type="ECO:0000313" key="3">
    <source>
        <dbReference type="Proteomes" id="UP000315816"/>
    </source>
</evidence>
<dbReference type="PANTHER" id="PTHR43685">
    <property type="entry name" value="GLYCOSYLTRANSFERASE"/>
    <property type="match status" value="1"/>
</dbReference>
<reference evidence="2 3" key="1">
    <citation type="submission" date="2019-06" db="EMBL/GenBank/DDBJ databases">
        <title>A novel species of marine bacteria.</title>
        <authorList>
            <person name="Wang Y."/>
        </authorList>
    </citation>
    <scope>NUCLEOTIDE SEQUENCE [LARGE SCALE GENOMIC DNA]</scope>
    <source>
        <strain evidence="2 3">MA1-10</strain>
    </source>
</reference>
<dbReference type="GO" id="GO:0016740">
    <property type="term" value="F:transferase activity"/>
    <property type="evidence" value="ECO:0007669"/>
    <property type="project" value="UniProtKB-KW"/>
</dbReference>
<accession>A0A545SWQ7</accession>
<keyword evidence="2" id="KW-0808">Transferase</keyword>
<comment type="caution">
    <text evidence="2">The sequence shown here is derived from an EMBL/GenBank/DDBJ whole genome shotgun (WGS) entry which is preliminary data.</text>
</comment>
<keyword evidence="3" id="KW-1185">Reference proteome</keyword>
<feature type="domain" description="Glycosyltransferase 2-like" evidence="1">
    <location>
        <begin position="5"/>
        <end position="165"/>
    </location>
</feature>
<dbReference type="Gene3D" id="3.90.550.10">
    <property type="entry name" value="Spore Coat Polysaccharide Biosynthesis Protein SpsA, Chain A"/>
    <property type="match status" value="1"/>
</dbReference>
<dbReference type="SUPFAM" id="SSF53448">
    <property type="entry name" value="Nucleotide-diphospho-sugar transferases"/>
    <property type="match status" value="1"/>
</dbReference>
<dbReference type="InterPro" id="IPR050834">
    <property type="entry name" value="Glycosyltransf_2"/>
</dbReference>
<dbReference type="AlphaFoldDB" id="A0A545SWQ7"/>
<protein>
    <submittedName>
        <fullName evidence="2">Glycosyltransferase family 2 protein</fullName>
    </submittedName>
</protein>
<dbReference type="InterPro" id="IPR001173">
    <property type="entry name" value="Glyco_trans_2-like"/>
</dbReference>
<evidence type="ECO:0000313" key="2">
    <source>
        <dbReference type="EMBL" id="TQV69389.1"/>
    </source>
</evidence>
<name>A0A545SWQ7_9RHOB</name>
<proteinExistence type="predicted"/>
<dbReference type="OrthoDB" id="5291101at2"/>
<dbReference type="InterPro" id="IPR029044">
    <property type="entry name" value="Nucleotide-diphossugar_trans"/>
</dbReference>
<dbReference type="Pfam" id="PF00535">
    <property type="entry name" value="Glycos_transf_2"/>
    <property type="match status" value="1"/>
</dbReference>
<gene>
    <name evidence="2" type="ORF">FIL88_07525</name>
</gene>
<dbReference type="Proteomes" id="UP000315816">
    <property type="component" value="Unassembled WGS sequence"/>
</dbReference>
<evidence type="ECO:0000259" key="1">
    <source>
        <dbReference type="Pfam" id="PF00535"/>
    </source>
</evidence>
<dbReference type="EMBL" id="VICH01000004">
    <property type="protein sequence ID" value="TQV69389.1"/>
    <property type="molecule type" value="Genomic_DNA"/>
</dbReference>
<organism evidence="2 3">
    <name type="scientific">Aliiroseovarius halocynthiae</name>
    <dbReference type="NCBI Taxonomy" id="985055"/>
    <lineage>
        <taxon>Bacteria</taxon>
        <taxon>Pseudomonadati</taxon>
        <taxon>Pseudomonadota</taxon>
        <taxon>Alphaproteobacteria</taxon>
        <taxon>Rhodobacterales</taxon>
        <taxon>Paracoccaceae</taxon>
        <taxon>Aliiroseovarius</taxon>
    </lineage>
</organism>
<sequence length="331" mass="37178">MTFASIIVPAYNAARTLPETIEALLAQTHDSFEIIIINDGSTDETIEISNRYGADEKIRVVHQRNRGLAGARNSGIHAAAGEFIGFCDADDIWQPEKLAQHIAHLRANPSIGLSYSGSLLIDDLGAPLGQTQSPKLTRVDTAHVFKRNPIGNGSAVIVRRDVFRDIAYRPNRAHDRDWYFDETFRQSEDIECWLRIALTTNWEFQGIKGHLTQYRINANGLSASIENQLQAWEQMVEKLQPLDPDFFAEHLPAARAYQHRYLCRRALKSLDVTRAHKHANDWMRSSARPFLEEPLKSAATWGALQLMSLCGATAMQRLFTLIASTNRQGAA</sequence>
<dbReference type="CDD" id="cd00761">
    <property type="entry name" value="Glyco_tranf_GTA_type"/>
    <property type="match status" value="1"/>
</dbReference>
<dbReference type="RefSeq" id="WP_142853137.1">
    <property type="nucleotide sequence ID" value="NZ_FXWW01000001.1"/>
</dbReference>